<dbReference type="InterPro" id="IPR002938">
    <property type="entry name" value="FAD-bd"/>
</dbReference>
<comment type="caution">
    <text evidence="7">The sequence shown here is derived from an EMBL/GenBank/DDBJ whole genome shotgun (WGS) entry which is preliminary data.</text>
</comment>
<accession>A0A0M8N4R4</accession>
<keyword evidence="8" id="KW-1185">Reference proteome</keyword>
<sequence>MKIAIIGAGVAGCAAYLELRKHLPKPTTSTDKDKEPEHDIKIYEAYSTEIDESPETRDGGSIHSTTLLVGGGLAIGSNGLGVLQRLDETLLREVTHEGHVASHYNIRDKNGRVLIRVAPMEGENPSPLLILGTTRHSLWKNLRSLIPSRDIIQTRVAEVIPHADGRNTVMFRDGRRPEEVDLVVGADGIWSTTKRALFSDAEQSQHAVQFSGLVGVGGFVPAADVKDLVEPGSINFVFGDNGFFGYYYNTGAESDPHAGSPYHVSEPGDSLGWWSTYALEDCPDRASLDMEPVLKQLLERHGNWQDPVIQRIIHTVKFKTIWPTWTTPPLPTWERDGVVLIGDAAHALPPSSGQGSSQALEDSEAFALFLGHHLRKEGALLSVKSQKEAINAAARQFFALRQPRLKEILSSSQALQNKKRNMSVFQKHLMYAFMSIRAGGARKVHCYNISEQVARILASES</sequence>
<reference evidence="7 8" key="1">
    <citation type="submission" date="2015-07" db="EMBL/GenBank/DDBJ databases">
        <title>The genome of the fungus Escovopsis weberi, a specialized disease agent of ant agriculture.</title>
        <authorList>
            <person name="de Man T.J."/>
            <person name="Stajich J.E."/>
            <person name="Kubicek C.P."/>
            <person name="Chenthamara K."/>
            <person name="Atanasova L."/>
            <person name="Druzhinina I.S."/>
            <person name="Birnbaum S."/>
            <person name="Barribeau S.M."/>
            <person name="Teiling C."/>
            <person name="Suen G."/>
            <person name="Currie C."/>
            <person name="Gerardo N.M."/>
        </authorList>
    </citation>
    <scope>NUCLEOTIDE SEQUENCE [LARGE SCALE GENOMIC DNA]</scope>
</reference>
<dbReference type="GO" id="GO:0004497">
    <property type="term" value="F:monooxygenase activity"/>
    <property type="evidence" value="ECO:0007669"/>
    <property type="project" value="UniProtKB-KW"/>
</dbReference>
<dbReference type="EMBL" id="LGSR01000002">
    <property type="protein sequence ID" value="KOS23187.1"/>
    <property type="molecule type" value="Genomic_DNA"/>
</dbReference>
<evidence type="ECO:0000313" key="8">
    <source>
        <dbReference type="Proteomes" id="UP000053831"/>
    </source>
</evidence>
<dbReference type="PANTHER" id="PTHR13789">
    <property type="entry name" value="MONOOXYGENASE"/>
    <property type="match status" value="1"/>
</dbReference>
<dbReference type="InterPro" id="IPR050493">
    <property type="entry name" value="FAD-dep_Monooxygenase_BioMet"/>
</dbReference>
<keyword evidence="5" id="KW-0503">Monooxygenase</keyword>
<dbReference type="Pfam" id="PF01494">
    <property type="entry name" value="FAD_binding_3"/>
    <property type="match status" value="1"/>
</dbReference>
<dbReference type="PANTHER" id="PTHR13789:SF309">
    <property type="entry name" value="PUTATIVE (AFU_ORTHOLOGUE AFUA_6G14510)-RELATED"/>
    <property type="match status" value="1"/>
</dbReference>
<evidence type="ECO:0000259" key="6">
    <source>
        <dbReference type="Pfam" id="PF01494"/>
    </source>
</evidence>
<dbReference type="OrthoDB" id="16820at2759"/>
<name>A0A0M8N4R4_ESCWE</name>
<evidence type="ECO:0000256" key="4">
    <source>
        <dbReference type="ARBA" id="ARBA00023002"/>
    </source>
</evidence>
<dbReference type="SUPFAM" id="SSF51905">
    <property type="entry name" value="FAD/NAD(P)-binding domain"/>
    <property type="match status" value="1"/>
</dbReference>
<dbReference type="Proteomes" id="UP000053831">
    <property type="component" value="Unassembled WGS sequence"/>
</dbReference>
<dbReference type="InterPro" id="IPR036188">
    <property type="entry name" value="FAD/NAD-bd_sf"/>
</dbReference>
<evidence type="ECO:0000256" key="3">
    <source>
        <dbReference type="ARBA" id="ARBA00022827"/>
    </source>
</evidence>
<evidence type="ECO:0000256" key="1">
    <source>
        <dbReference type="ARBA" id="ARBA00007992"/>
    </source>
</evidence>
<protein>
    <submittedName>
        <fullName evidence="7">Zeaxanthin epoxidase</fullName>
    </submittedName>
</protein>
<feature type="domain" description="FAD-binding" evidence="6">
    <location>
        <begin position="180"/>
        <end position="380"/>
    </location>
</feature>
<proteinExistence type="inferred from homology"/>
<keyword evidence="4" id="KW-0560">Oxidoreductase</keyword>
<evidence type="ECO:0000256" key="5">
    <source>
        <dbReference type="ARBA" id="ARBA00023033"/>
    </source>
</evidence>
<keyword evidence="3" id="KW-0274">FAD</keyword>
<evidence type="ECO:0000313" key="7">
    <source>
        <dbReference type="EMBL" id="KOS23187.1"/>
    </source>
</evidence>
<evidence type="ECO:0000256" key="2">
    <source>
        <dbReference type="ARBA" id="ARBA00022630"/>
    </source>
</evidence>
<comment type="similarity">
    <text evidence="1">Belongs to the paxM FAD-dependent monooxygenase family.</text>
</comment>
<dbReference type="PRINTS" id="PR00420">
    <property type="entry name" value="RNGMNOXGNASE"/>
</dbReference>
<dbReference type="Gene3D" id="3.50.50.60">
    <property type="entry name" value="FAD/NAD(P)-binding domain"/>
    <property type="match status" value="1"/>
</dbReference>
<keyword evidence="2" id="KW-0285">Flavoprotein</keyword>
<dbReference type="AlphaFoldDB" id="A0A0M8N4R4"/>
<dbReference type="STRING" id="150374.A0A0M8N4R4"/>
<dbReference type="GO" id="GO:0071949">
    <property type="term" value="F:FAD binding"/>
    <property type="evidence" value="ECO:0007669"/>
    <property type="project" value="InterPro"/>
</dbReference>
<gene>
    <name evidence="7" type="ORF">ESCO_003350</name>
</gene>
<organism evidence="7 8">
    <name type="scientific">Escovopsis weberi</name>
    <dbReference type="NCBI Taxonomy" id="150374"/>
    <lineage>
        <taxon>Eukaryota</taxon>
        <taxon>Fungi</taxon>
        <taxon>Dikarya</taxon>
        <taxon>Ascomycota</taxon>
        <taxon>Pezizomycotina</taxon>
        <taxon>Sordariomycetes</taxon>
        <taxon>Hypocreomycetidae</taxon>
        <taxon>Hypocreales</taxon>
        <taxon>Hypocreaceae</taxon>
        <taxon>Escovopsis</taxon>
    </lineage>
</organism>